<proteinExistence type="predicted"/>
<dbReference type="AlphaFoldDB" id="A0A8S0UJP6"/>
<evidence type="ECO:0000313" key="2">
    <source>
        <dbReference type="Proteomes" id="UP000594638"/>
    </source>
</evidence>
<dbReference type="Proteomes" id="UP000594638">
    <property type="component" value="Unassembled WGS sequence"/>
</dbReference>
<keyword evidence="2" id="KW-1185">Reference proteome</keyword>
<accession>A0A8S0UJP6</accession>
<comment type="caution">
    <text evidence="1">The sequence shown here is derived from an EMBL/GenBank/DDBJ whole genome shotgun (WGS) entry which is preliminary data.</text>
</comment>
<dbReference type="Gramene" id="OE9A085949T1">
    <property type="protein sequence ID" value="OE9A085949C1"/>
    <property type="gene ID" value="OE9A085949"/>
</dbReference>
<feature type="non-terminal residue" evidence="1">
    <location>
        <position position="1"/>
    </location>
</feature>
<feature type="non-terminal residue" evidence="1">
    <location>
        <position position="102"/>
    </location>
</feature>
<name>A0A8S0UJP6_OLEEU</name>
<gene>
    <name evidence="1" type="ORF">OLEA9_A085949</name>
</gene>
<sequence length="102" mass="11746">VFTSLLRWPEEKLTLGQRLRSTPSSVEKRWREAMLGTNCRNMIGKNESKWSTVETNLPKGEPKGKVASDNERRKYYRVNNLEGSEVDVFDQLRAVLSNNCNS</sequence>
<evidence type="ECO:0000313" key="1">
    <source>
        <dbReference type="EMBL" id="CAA3018608.1"/>
    </source>
</evidence>
<reference evidence="1 2" key="1">
    <citation type="submission" date="2019-12" db="EMBL/GenBank/DDBJ databases">
        <authorList>
            <person name="Alioto T."/>
            <person name="Alioto T."/>
            <person name="Gomez Garrido J."/>
        </authorList>
    </citation>
    <scope>NUCLEOTIDE SEQUENCE [LARGE SCALE GENOMIC DNA]</scope>
</reference>
<organism evidence="1 2">
    <name type="scientific">Olea europaea subsp. europaea</name>
    <dbReference type="NCBI Taxonomy" id="158383"/>
    <lineage>
        <taxon>Eukaryota</taxon>
        <taxon>Viridiplantae</taxon>
        <taxon>Streptophyta</taxon>
        <taxon>Embryophyta</taxon>
        <taxon>Tracheophyta</taxon>
        <taxon>Spermatophyta</taxon>
        <taxon>Magnoliopsida</taxon>
        <taxon>eudicotyledons</taxon>
        <taxon>Gunneridae</taxon>
        <taxon>Pentapetalae</taxon>
        <taxon>asterids</taxon>
        <taxon>lamiids</taxon>
        <taxon>Lamiales</taxon>
        <taxon>Oleaceae</taxon>
        <taxon>Oleeae</taxon>
        <taxon>Olea</taxon>
    </lineage>
</organism>
<dbReference type="EMBL" id="CACTIH010007880">
    <property type="protein sequence ID" value="CAA3018608.1"/>
    <property type="molecule type" value="Genomic_DNA"/>
</dbReference>
<protein>
    <submittedName>
        <fullName evidence="1">Uncharacterized protein</fullName>
    </submittedName>
</protein>